<evidence type="ECO:0000259" key="1">
    <source>
        <dbReference type="Pfam" id="PF13761"/>
    </source>
</evidence>
<proteinExistence type="predicted"/>
<name>A0ABP9AJP1_9GAMM</name>
<dbReference type="InterPro" id="IPR025311">
    <property type="entry name" value="DUF4166"/>
</dbReference>
<dbReference type="RefSeq" id="WP_345301495.1">
    <property type="nucleotide sequence ID" value="NZ_BAABJE010000001.1"/>
</dbReference>
<dbReference type="EMBL" id="BAABJE010000001">
    <property type="protein sequence ID" value="GAA4781880.1"/>
    <property type="molecule type" value="Genomic_DNA"/>
</dbReference>
<comment type="caution">
    <text evidence="2">The sequence shown here is derived from an EMBL/GenBank/DDBJ whole genome shotgun (WGS) entry which is preliminary data.</text>
</comment>
<sequence length="191" mass="20992">MSAEAAASSAALSAAERWFGDAFARLHPRLQALHREGGRLSGPVAFETGRGLGGLLGRFVLRRLGIDPAKRTHMLIVDISHVADGLRWSRRFDDGPEVVSLFRPVGHWPDGHWCESSGALALELGVDPVDGGWRWRQRACRWRGMTVPAWLAPHVDAGKRVDGDAYRFDVAVRLPLIGRVLAWDGALRMAS</sequence>
<reference evidence="3" key="1">
    <citation type="journal article" date="2019" name="Int. J. Syst. Evol. Microbiol.">
        <title>The Global Catalogue of Microorganisms (GCM) 10K type strain sequencing project: providing services to taxonomists for standard genome sequencing and annotation.</title>
        <authorList>
            <consortium name="The Broad Institute Genomics Platform"/>
            <consortium name="The Broad Institute Genome Sequencing Center for Infectious Disease"/>
            <person name="Wu L."/>
            <person name="Ma J."/>
        </authorList>
    </citation>
    <scope>NUCLEOTIDE SEQUENCE [LARGE SCALE GENOMIC DNA]</scope>
    <source>
        <strain evidence="3">JCM 18204</strain>
    </source>
</reference>
<protein>
    <recommendedName>
        <fullName evidence="1">DUF4166 domain-containing protein</fullName>
    </recommendedName>
</protein>
<feature type="domain" description="DUF4166" evidence="1">
    <location>
        <begin position="26"/>
        <end position="186"/>
    </location>
</feature>
<dbReference type="Proteomes" id="UP001499959">
    <property type="component" value="Unassembled WGS sequence"/>
</dbReference>
<accession>A0ABP9AJP1</accession>
<evidence type="ECO:0000313" key="2">
    <source>
        <dbReference type="EMBL" id="GAA4781880.1"/>
    </source>
</evidence>
<organism evidence="2 3">
    <name type="scientific">Lysobacter hankyongensis</name>
    <dbReference type="NCBI Taxonomy" id="1176535"/>
    <lineage>
        <taxon>Bacteria</taxon>
        <taxon>Pseudomonadati</taxon>
        <taxon>Pseudomonadota</taxon>
        <taxon>Gammaproteobacteria</taxon>
        <taxon>Lysobacterales</taxon>
        <taxon>Lysobacteraceae</taxon>
        <taxon>Lysobacter</taxon>
    </lineage>
</organism>
<keyword evidence="3" id="KW-1185">Reference proteome</keyword>
<evidence type="ECO:0000313" key="3">
    <source>
        <dbReference type="Proteomes" id="UP001499959"/>
    </source>
</evidence>
<dbReference type="Pfam" id="PF13761">
    <property type="entry name" value="DUF4166"/>
    <property type="match status" value="1"/>
</dbReference>
<gene>
    <name evidence="2" type="ORF">GCM10023307_02930</name>
</gene>